<dbReference type="SUPFAM" id="SSF81383">
    <property type="entry name" value="F-box domain"/>
    <property type="match status" value="1"/>
</dbReference>
<evidence type="ECO:0000313" key="2">
    <source>
        <dbReference type="EMBL" id="KAJ3494743.1"/>
    </source>
</evidence>
<organism evidence="2 3">
    <name type="scientific">Agrocybe chaxingu</name>
    <dbReference type="NCBI Taxonomy" id="84603"/>
    <lineage>
        <taxon>Eukaryota</taxon>
        <taxon>Fungi</taxon>
        <taxon>Dikarya</taxon>
        <taxon>Basidiomycota</taxon>
        <taxon>Agaricomycotina</taxon>
        <taxon>Agaricomycetes</taxon>
        <taxon>Agaricomycetidae</taxon>
        <taxon>Agaricales</taxon>
        <taxon>Agaricineae</taxon>
        <taxon>Strophariaceae</taxon>
        <taxon>Agrocybe</taxon>
    </lineage>
</organism>
<evidence type="ECO:0000259" key="1">
    <source>
        <dbReference type="Pfam" id="PF12937"/>
    </source>
</evidence>
<accession>A0A9W8JQ05</accession>
<proteinExistence type="predicted"/>
<dbReference type="InterPro" id="IPR036047">
    <property type="entry name" value="F-box-like_dom_sf"/>
</dbReference>
<dbReference type="Gene3D" id="3.30.110.10">
    <property type="entry name" value="Translation initiation factor 3 (IF-3), C-terminal domain"/>
    <property type="match status" value="1"/>
</dbReference>
<dbReference type="GO" id="GO:0006413">
    <property type="term" value="P:translational initiation"/>
    <property type="evidence" value="ECO:0007669"/>
    <property type="project" value="InterPro"/>
</dbReference>
<keyword evidence="3" id="KW-1185">Reference proteome</keyword>
<dbReference type="Pfam" id="PF12937">
    <property type="entry name" value="F-box-like"/>
    <property type="match status" value="1"/>
</dbReference>
<dbReference type="OrthoDB" id="3229088at2759"/>
<evidence type="ECO:0000313" key="3">
    <source>
        <dbReference type="Proteomes" id="UP001148786"/>
    </source>
</evidence>
<dbReference type="Proteomes" id="UP001148786">
    <property type="component" value="Unassembled WGS sequence"/>
</dbReference>
<feature type="domain" description="F-box" evidence="1">
    <location>
        <begin position="130"/>
        <end position="191"/>
    </location>
</feature>
<dbReference type="Gene3D" id="1.20.1280.50">
    <property type="match status" value="1"/>
</dbReference>
<dbReference type="AlphaFoldDB" id="A0A9W8JQ05"/>
<dbReference type="EMBL" id="JANKHO010002097">
    <property type="protein sequence ID" value="KAJ3494743.1"/>
    <property type="molecule type" value="Genomic_DNA"/>
</dbReference>
<dbReference type="InterPro" id="IPR001810">
    <property type="entry name" value="F-box_dom"/>
</dbReference>
<gene>
    <name evidence="2" type="ORF">NLJ89_g10740</name>
</gene>
<dbReference type="InterPro" id="IPR036788">
    <property type="entry name" value="T_IF-3_C_sf"/>
</dbReference>
<sequence>MSRPAPIVRFPAGAANVRMTAMSGKTQKAAKCNEITTKRLRFNWSTPDVDLERKVQEAKEELQKGPGQVHLDIRFWTKKGVPPPRRREMGDYMQKVANMLKDVSNEWRSRAIFKREATLFLESIKQSVISLPPEILIQVFSAYCTPCRQTLGKCKCPGCGHRIPVLVLSSVCRKWREIARDSPELWTTINFTVIWAKIDEKLSILKDLLTLSKNRPISLDICFKCGVQWWQGVNPALKALFSLIVAHSMRLEALGLWIHETHVNSVGHSLGQIGN</sequence>
<name>A0A9W8JQ05_9AGAR</name>
<comment type="caution">
    <text evidence="2">The sequence shown here is derived from an EMBL/GenBank/DDBJ whole genome shotgun (WGS) entry which is preliminary data.</text>
</comment>
<reference evidence="2" key="1">
    <citation type="submission" date="2022-07" db="EMBL/GenBank/DDBJ databases">
        <title>Genome Sequence of Agrocybe chaxingu.</title>
        <authorList>
            <person name="Buettner E."/>
        </authorList>
    </citation>
    <scope>NUCLEOTIDE SEQUENCE</scope>
    <source>
        <strain evidence="2">MP-N11</strain>
    </source>
</reference>
<protein>
    <recommendedName>
        <fullName evidence="1">F-box domain-containing protein</fullName>
    </recommendedName>
</protein>